<proteinExistence type="predicted"/>
<keyword evidence="2" id="KW-1185">Reference proteome</keyword>
<reference evidence="1 2" key="1">
    <citation type="submission" date="2023-11" db="EMBL/GenBank/DDBJ databases">
        <authorList>
            <person name="Cook R."/>
            <person name="Crisci M."/>
            <person name="Pye H."/>
            <person name="Adriaenssens E."/>
            <person name="Santini J."/>
        </authorList>
    </citation>
    <scope>NUCLEOTIDE SEQUENCE [LARGE SCALE GENOMIC DNA]</scope>
    <source>
        <strain evidence="1">Lak_Megaphage_Sonny</strain>
    </source>
</reference>
<accession>A0ABZ0Z343</accession>
<sequence>MLILDDDCDVSIIYSHKPICNTVTIYDCMQVGDPIYYDNTEKIFTPVYKGTNQAFIGYFIYYNKVSNIITVMYRDFLINNILQIPGTIKEFYIQNYLKKTFEIYKNSIIKNMPRIKRLKRIKLQMFNKTAALLMHDNIDNIIKTYEEAFGKEKANEFKARIVTTPIYISDNNIIKTYDFAMNELKIPDIEAEGNFLCFFLYQDRRICN</sequence>
<dbReference type="EMBL" id="OR769223">
    <property type="protein sequence ID" value="WQJ53491.1"/>
    <property type="molecule type" value="Genomic_DNA"/>
</dbReference>
<evidence type="ECO:0000313" key="2">
    <source>
        <dbReference type="Proteomes" id="UP001358193"/>
    </source>
</evidence>
<name>A0ABZ0Z343_9CAUD</name>
<dbReference type="Proteomes" id="UP001358193">
    <property type="component" value="Segment"/>
</dbReference>
<organism evidence="1 2">
    <name type="scientific">phage Lak_Megaphage_Sonny</name>
    <dbReference type="NCBI Taxonomy" id="3109229"/>
    <lineage>
        <taxon>Viruses</taxon>
        <taxon>Duplodnaviria</taxon>
        <taxon>Heunggongvirae</taxon>
        <taxon>Uroviricota</taxon>
        <taxon>Caudoviricetes</taxon>
        <taxon>Caudoviricetes code 15 clade</taxon>
    </lineage>
</organism>
<evidence type="ECO:0000313" key="1">
    <source>
        <dbReference type="EMBL" id="WQJ53491.1"/>
    </source>
</evidence>
<protein>
    <submittedName>
        <fullName evidence="1">Uncharacterized protein</fullName>
    </submittedName>
</protein>